<dbReference type="RefSeq" id="WP_216439442.1">
    <property type="nucleotide sequence ID" value="NZ_JAHLQF010000002.1"/>
</dbReference>
<dbReference type="NCBIfam" id="TIGR02877">
    <property type="entry name" value="spore_yhbH"/>
    <property type="match status" value="1"/>
</dbReference>
<protein>
    <submittedName>
        <fullName evidence="2">Sporulation protein YhbH</fullName>
    </submittedName>
</protein>
<dbReference type="EMBL" id="JAHLQF010000002">
    <property type="protein sequence ID" value="MBU5484924.1"/>
    <property type="molecule type" value="Genomic_DNA"/>
</dbReference>
<dbReference type="Proteomes" id="UP000726170">
    <property type="component" value="Unassembled WGS sequence"/>
</dbReference>
<comment type="caution">
    <text evidence="2">The sequence shown here is derived from an EMBL/GenBank/DDBJ whole genome shotgun (WGS) entry which is preliminary data.</text>
</comment>
<dbReference type="PANTHER" id="PTHR30510:SF2">
    <property type="entry name" value="UPF0229 PROTEIN YEAH"/>
    <property type="match status" value="1"/>
</dbReference>
<reference evidence="2 3" key="1">
    <citation type="submission" date="2021-06" db="EMBL/GenBank/DDBJ databases">
        <authorList>
            <person name="Sun Q."/>
            <person name="Li D."/>
        </authorList>
    </citation>
    <scope>NUCLEOTIDE SEQUENCE [LARGE SCALE GENOMIC DNA]</scope>
    <source>
        <strain evidence="2 3">MSJ-11</strain>
    </source>
</reference>
<organism evidence="2 3">
    <name type="scientific">Clostridium mobile</name>
    <dbReference type="NCBI Taxonomy" id="2841512"/>
    <lineage>
        <taxon>Bacteria</taxon>
        <taxon>Bacillati</taxon>
        <taxon>Bacillota</taxon>
        <taxon>Clostridia</taxon>
        <taxon>Eubacteriales</taxon>
        <taxon>Clostridiaceae</taxon>
        <taxon>Clostridium</taxon>
    </lineage>
</organism>
<evidence type="ECO:0000313" key="2">
    <source>
        <dbReference type="EMBL" id="MBU5484924.1"/>
    </source>
</evidence>
<sequence>MAVIREYSGIHYDRAEEDRKRHQKLIEESIKKNLVDILSEESLIGDSYNNKKIKVPIRGIKEYSFIFRNNISTIGCGDGEELKGEKIPLENNDNARGNSGAGNREGEDIFETEITLEDVLEYVYDKLKLPHLKNKRKSKIIGQSRKKKSGFQKGGIPPRLSKKRTVMEKLKRKQSMKRGLKDIGEYNINTTNSTIPRFPFKKEDLRYSRIKSDKGKEYNAVVICIMDTSASMDQTKKYLARSFFYMIYNFIKSKYESADLVFISHSTTAKIVTEEEFFHKVESGGTYISSGYKKALELISQKYPEDSYNVYAFHATDGDNWSEDNEKALQSAIRLCEICNLFGYAEIMTYGYASSIKKKYLQEINKENFIAVSMQKKEDLWEALKEMFKAELSIGEERG</sequence>
<gene>
    <name evidence="2" type="primary">yhbH</name>
    <name evidence="2" type="ORF">KQI86_11310</name>
</gene>
<evidence type="ECO:0000256" key="1">
    <source>
        <dbReference type="SAM" id="MobiDB-lite"/>
    </source>
</evidence>
<dbReference type="InterPro" id="IPR006698">
    <property type="entry name" value="UPF0229"/>
</dbReference>
<evidence type="ECO:0000313" key="3">
    <source>
        <dbReference type="Proteomes" id="UP000726170"/>
    </source>
</evidence>
<dbReference type="InterPro" id="IPR014230">
    <property type="entry name" value="Spore_YhbH"/>
</dbReference>
<accession>A0ABS6EI94</accession>
<dbReference type="PANTHER" id="PTHR30510">
    <property type="entry name" value="UPF0229 PROTEIN YEAH"/>
    <property type="match status" value="1"/>
</dbReference>
<keyword evidence="3" id="KW-1185">Reference proteome</keyword>
<feature type="compositionally biased region" description="Basic residues" evidence="1">
    <location>
        <begin position="138"/>
        <end position="150"/>
    </location>
</feature>
<dbReference type="Pfam" id="PF04285">
    <property type="entry name" value="DUF444"/>
    <property type="match status" value="1"/>
</dbReference>
<proteinExistence type="predicted"/>
<name>A0ABS6EI94_9CLOT</name>
<feature type="region of interest" description="Disordered" evidence="1">
    <location>
        <begin position="138"/>
        <end position="159"/>
    </location>
</feature>